<feature type="compositionally biased region" description="Polar residues" evidence="1">
    <location>
        <begin position="9"/>
        <end position="26"/>
    </location>
</feature>
<protein>
    <submittedName>
        <fullName evidence="2">Uncharacterized protein</fullName>
    </submittedName>
</protein>
<sequence>MDGGRRRNPYQQVWGNARQWGSGQNENPREEISAHSGPSEHDAPYPRPHCLPLAMDLEGCINQGTEYEAPVPWG</sequence>
<dbReference type="EMBL" id="EF083369">
    <property type="protein sequence ID" value="ABK22717.1"/>
    <property type="molecule type" value="mRNA"/>
</dbReference>
<reference evidence="2" key="1">
    <citation type="journal article" date="2008" name="BMC Genomics">
        <title>A conifer genomics resource of 200,000 spruce (Picea spp.) ESTs and 6,464 high-quality, sequence-finished full-length cDNAs for Sitka spruce (Picea sitchensis).</title>
        <authorList>
            <person name="Ralph S.G."/>
            <person name="Chun H.J."/>
            <person name="Kolosova N."/>
            <person name="Cooper D."/>
            <person name="Oddy C."/>
            <person name="Ritland C.E."/>
            <person name="Kirkpatrick R."/>
            <person name="Moore R."/>
            <person name="Barber S."/>
            <person name="Holt R.A."/>
            <person name="Jones S.J."/>
            <person name="Marra M.A."/>
            <person name="Douglas C.J."/>
            <person name="Ritland K."/>
            <person name="Bohlmann J."/>
        </authorList>
    </citation>
    <scope>NUCLEOTIDE SEQUENCE</scope>
    <source>
        <tissue evidence="2">Bark</tissue>
    </source>
</reference>
<evidence type="ECO:0000313" key="2">
    <source>
        <dbReference type="EMBL" id="ABK22717.1"/>
    </source>
</evidence>
<name>A9NQ06_PICSI</name>
<feature type="region of interest" description="Disordered" evidence="1">
    <location>
        <begin position="1"/>
        <end position="49"/>
    </location>
</feature>
<dbReference type="AlphaFoldDB" id="A9NQ06"/>
<accession>A9NQ06</accession>
<feature type="compositionally biased region" description="Basic and acidic residues" evidence="1">
    <location>
        <begin position="27"/>
        <end position="44"/>
    </location>
</feature>
<evidence type="ECO:0000256" key="1">
    <source>
        <dbReference type="SAM" id="MobiDB-lite"/>
    </source>
</evidence>
<proteinExistence type="evidence at transcript level"/>
<organism evidence="2">
    <name type="scientific">Picea sitchensis</name>
    <name type="common">Sitka spruce</name>
    <name type="synonym">Pinus sitchensis</name>
    <dbReference type="NCBI Taxonomy" id="3332"/>
    <lineage>
        <taxon>Eukaryota</taxon>
        <taxon>Viridiplantae</taxon>
        <taxon>Streptophyta</taxon>
        <taxon>Embryophyta</taxon>
        <taxon>Tracheophyta</taxon>
        <taxon>Spermatophyta</taxon>
        <taxon>Pinopsida</taxon>
        <taxon>Pinidae</taxon>
        <taxon>Conifers I</taxon>
        <taxon>Pinales</taxon>
        <taxon>Pinaceae</taxon>
        <taxon>Picea</taxon>
    </lineage>
</organism>